<keyword evidence="1" id="KW-0805">Transcription regulation</keyword>
<evidence type="ECO:0000313" key="6">
    <source>
        <dbReference type="EMBL" id="MFC7616599.1"/>
    </source>
</evidence>
<comment type="caution">
    <text evidence="6">The sequence shown here is derived from an EMBL/GenBank/DDBJ whole genome shotgun (WGS) entry which is preliminary data.</text>
</comment>
<evidence type="ECO:0000256" key="2">
    <source>
        <dbReference type="ARBA" id="ARBA00023125"/>
    </source>
</evidence>
<keyword evidence="2 4" id="KW-0238">DNA-binding</keyword>
<dbReference type="PRINTS" id="PR00455">
    <property type="entry name" value="HTHTETR"/>
</dbReference>
<dbReference type="InterPro" id="IPR009057">
    <property type="entry name" value="Homeodomain-like_sf"/>
</dbReference>
<evidence type="ECO:0000313" key="7">
    <source>
        <dbReference type="Proteomes" id="UP001596512"/>
    </source>
</evidence>
<name>A0ABW2TS85_9PSEU</name>
<sequence length="120" mass="13225">MQRRGVQRRRDLVDAAIELFGAHGYANTTVAAVAEKAGVTPSALIHHFGSKENLLRAVLDEFDARSAARVAEHAGAARRDWSTPCSPTPRTPWRTRVWRRCTSSCRPSTWPGRPRCASGS</sequence>
<proteinExistence type="predicted"/>
<evidence type="ECO:0000259" key="5">
    <source>
        <dbReference type="PROSITE" id="PS50977"/>
    </source>
</evidence>
<dbReference type="SUPFAM" id="SSF46689">
    <property type="entry name" value="Homeodomain-like"/>
    <property type="match status" value="1"/>
</dbReference>
<evidence type="ECO:0000256" key="3">
    <source>
        <dbReference type="ARBA" id="ARBA00023163"/>
    </source>
</evidence>
<dbReference type="Pfam" id="PF00440">
    <property type="entry name" value="TetR_N"/>
    <property type="match status" value="1"/>
</dbReference>
<feature type="DNA-binding region" description="H-T-H motif" evidence="4">
    <location>
        <begin position="29"/>
        <end position="48"/>
    </location>
</feature>
<dbReference type="InterPro" id="IPR001647">
    <property type="entry name" value="HTH_TetR"/>
</dbReference>
<keyword evidence="7" id="KW-1185">Reference proteome</keyword>
<dbReference type="PANTHER" id="PTHR30055">
    <property type="entry name" value="HTH-TYPE TRANSCRIPTIONAL REGULATOR RUTR"/>
    <property type="match status" value="1"/>
</dbReference>
<reference evidence="7" key="1">
    <citation type="journal article" date="2019" name="Int. J. Syst. Evol. Microbiol.">
        <title>The Global Catalogue of Microorganisms (GCM) 10K type strain sequencing project: providing services to taxonomists for standard genome sequencing and annotation.</title>
        <authorList>
            <consortium name="The Broad Institute Genomics Platform"/>
            <consortium name="The Broad Institute Genome Sequencing Center for Infectious Disease"/>
            <person name="Wu L."/>
            <person name="Ma J."/>
        </authorList>
    </citation>
    <scope>NUCLEOTIDE SEQUENCE [LARGE SCALE GENOMIC DNA]</scope>
    <source>
        <strain evidence="7">JCM 17695</strain>
    </source>
</reference>
<feature type="domain" description="HTH tetR-type" evidence="5">
    <location>
        <begin position="6"/>
        <end position="66"/>
    </location>
</feature>
<organism evidence="6 7">
    <name type="scientific">Actinokineospora soli</name>
    <dbReference type="NCBI Taxonomy" id="1048753"/>
    <lineage>
        <taxon>Bacteria</taxon>
        <taxon>Bacillati</taxon>
        <taxon>Actinomycetota</taxon>
        <taxon>Actinomycetes</taxon>
        <taxon>Pseudonocardiales</taxon>
        <taxon>Pseudonocardiaceae</taxon>
        <taxon>Actinokineospora</taxon>
    </lineage>
</organism>
<dbReference type="Proteomes" id="UP001596512">
    <property type="component" value="Unassembled WGS sequence"/>
</dbReference>
<dbReference type="InterPro" id="IPR050109">
    <property type="entry name" value="HTH-type_TetR-like_transc_reg"/>
</dbReference>
<gene>
    <name evidence="6" type="ORF">ACFQV2_27210</name>
</gene>
<dbReference type="Gene3D" id="1.10.357.10">
    <property type="entry name" value="Tetracycline Repressor, domain 2"/>
    <property type="match status" value="1"/>
</dbReference>
<protein>
    <submittedName>
        <fullName evidence="6">TetR/AcrR family transcriptional regulator</fullName>
    </submittedName>
</protein>
<accession>A0ABW2TS85</accession>
<dbReference type="PROSITE" id="PS50977">
    <property type="entry name" value="HTH_TETR_2"/>
    <property type="match status" value="1"/>
</dbReference>
<evidence type="ECO:0000256" key="1">
    <source>
        <dbReference type="ARBA" id="ARBA00023015"/>
    </source>
</evidence>
<keyword evidence="3" id="KW-0804">Transcription</keyword>
<evidence type="ECO:0000256" key="4">
    <source>
        <dbReference type="PROSITE-ProRule" id="PRU00335"/>
    </source>
</evidence>
<dbReference type="PANTHER" id="PTHR30055:SF234">
    <property type="entry name" value="HTH-TYPE TRANSCRIPTIONAL REGULATOR BETI"/>
    <property type="match status" value="1"/>
</dbReference>
<dbReference type="EMBL" id="JBHTEY010000004">
    <property type="protein sequence ID" value="MFC7616599.1"/>
    <property type="molecule type" value="Genomic_DNA"/>
</dbReference>